<sequence>MHRIKHHKIKQEMPETSSTRTKDNEEHDLAYYIHDRVELMHQVFSIIKPKELKAMAPECVQDISIDDLQELCTEELLGISSKRLCAILDGADPPTDTESSSSEPMETISLDSISSDEEILSQPCAKTKKHKHRKHKSKGKHKRKNSDSSNKDQEIEERSKASRAGLTVLELLELQARARAIRAQLQQDNTNKQETVPTKHDSSDEVEIKEEPPEVVEISSEDEKPKAESLTAKPSSPSINTTCPIENSASVKRINNLVITVPQTKPSRKIKLNRNKLVHISTNSNIVDKEKEKNYTYNVCNQTAIPKAPVEALSVQISNEEEPKPEQSQIQGKVKKKQKKKSKKNEKDGSDHDEIMLQLSDTEKMDLLENFNREDYDNFTSSSSKDSESSSENESVKDIPNKNKEIDKNNTDNTKTTETLLDTTRTSENINVSDDTSIKEINHSIEIQEKQLQTNDVKKNIEQEDCSPQINNADNINENVIILSNKDNLTNDCNSEETTKVIINGDIDKAIPQQNEENINENINLVNAQENNNEEQLEEGEILSKTEDVNEKLSDGEISDKICSKMDHYDGSSKVVYISDEETANDSKTIKNKKKEKKSKKQKKSKKKDFRESGDQNFFENNKSKIKNLEPEKINVDKQGTETKIEEKSVNVLTIDDDDDVDDIFEILELSDDSSHSEIEGDSVLSKEPTTAEIAALSAKIDEIHNEDIVTKKKETSESTEGLNEEENISWRDRYLDSKKVKRVLTTSNILNALRKKNKDIKKMLEATKNITEDISPKVCESDVVVEGSIEHFNTLEASTKYVDPIATDKEEKEHVEGNTDNKVVSKEMEKNAKLLLKMYKKLLKYNDINKQKDPNKKKKKKQKKNKDKEKVKSTGVVA</sequence>
<feature type="region of interest" description="Disordered" evidence="1">
    <location>
        <begin position="1"/>
        <end position="22"/>
    </location>
</feature>
<dbReference type="GeneID" id="113404170"/>
<organism evidence="2 3">
    <name type="scientific">Vanessa tameamea</name>
    <name type="common">Kamehameha butterfly</name>
    <dbReference type="NCBI Taxonomy" id="334116"/>
    <lineage>
        <taxon>Eukaryota</taxon>
        <taxon>Metazoa</taxon>
        <taxon>Ecdysozoa</taxon>
        <taxon>Arthropoda</taxon>
        <taxon>Hexapoda</taxon>
        <taxon>Insecta</taxon>
        <taxon>Pterygota</taxon>
        <taxon>Neoptera</taxon>
        <taxon>Endopterygota</taxon>
        <taxon>Lepidoptera</taxon>
        <taxon>Glossata</taxon>
        <taxon>Ditrysia</taxon>
        <taxon>Papilionoidea</taxon>
        <taxon>Nymphalidae</taxon>
        <taxon>Nymphalinae</taxon>
        <taxon>Vanessa</taxon>
    </lineage>
</organism>
<feature type="region of interest" description="Disordered" evidence="1">
    <location>
        <begin position="847"/>
        <end position="879"/>
    </location>
</feature>
<reference evidence="3" key="1">
    <citation type="submission" date="2025-08" db="UniProtKB">
        <authorList>
            <consortium name="RefSeq"/>
        </authorList>
    </citation>
    <scope>IDENTIFICATION</scope>
    <source>
        <tissue evidence="3">Whole body</tissue>
    </source>
</reference>
<feature type="compositionally biased region" description="Basic residues" evidence="1">
    <location>
        <begin position="856"/>
        <end position="866"/>
    </location>
</feature>
<evidence type="ECO:0000313" key="3">
    <source>
        <dbReference type="RefSeq" id="XP_026500781.2"/>
    </source>
</evidence>
<name>A0A8B8IY08_VANTA</name>
<dbReference type="RefSeq" id="XP_026500781.2">
    <property type="nucleotide sequence ID" value="XM_026644996.2"/>
</dbReference>
<dbReference type="PANTHER" id="PTHR14740">
    <property type="entry name" value="CASPASE ACTIVITY AND APOPTOSIS INHIBITOR 1"/>
    <property type="match status" value="1"/>
</dbReference>
<feature type="region of interest" description="Disordered" evidence="1">
    <location>
        <begin position="90"/>
        <end position="162"/>
    </location>
</feature>
<feature type="region of interest" description="Disordered" evidence="1">
    <location>
        <begin position="318"/>
        <end position="356"/>
    </location>
</feature>
<feature type="compositionally biased region" description="Basic residues" evidence="1">
    <location>
        <begin position="126"/>
        <end position="144"/>
    </location>
</feature>
<feature type="compositionally biased region" description="Polar residues" evidence="1">
    <location>
        <begin position="232"/>
        <end position="244"/>
    </location>
</feature>
<feature type="compositionally biased region" description="Acidic residues" evidence="1">
    <location>
        <begin position="532"/>
        <end position="541"/>
    </location>
</feature>
<gene>
    <name evidence="3" type="primary">LOC113404170</name>
</gene>
<dbReference type="PANTHER" id="PTHR14740:SF3">
    <property type="entry name" value="CASPASE ACTIVITY AND APOPTOSIS INHIBITOR 1"/>
    <property type="match status" value="1"/>
</dbReference>
<feature type="region of interest" description="Disordered" evidence="1">
    <location>
        <begin position="532"/>
        <end position="551"/>
    </location>
</feature>
<protein>
    <submittedName>
        <fullName evidence="3">E3 ubiquitin-protein ligase RBBP6</fullName>
    </submittedName>
</protein>
<dbReference type="Proteomes" id="UP001652626">
    <property type="component" value="Chromosome 10"/>
</dbReference>
<dbReference type="OMA" id="PISHYID"/>
<feature type="compositionally biased region" description="Low complexity" evidence="1">
    <location>
        <begin position="93"/>
        <end position="113"/>
    </location>
</feature>
<feature type="compositionally biased region" description="Basic and acidic residues" evidence="1">
    <location>
        <begin position="627"/>
        <end position="640"/>
    </location>
</feature>
<feature type="compositionally biased region" description="Basic residues" evidence="1">
    <location>
        <begin position="333"/>
        <end position="344"/>
    </location>
</feature>
<feature type="compositionally biased region" description="Basic residues" evidence="1">
    <location>
        <begin position="590"/>
        <end position="608"/>
    </location>
</feature>
<feature type="compositionally biased region" description="Basic and acidic residues" evidence="1">
    <location>
        <begin position="145"/>
        <end position="160"/>
    </location>
</feature>
<accession>A0A8B8IY08</accession>
<feature type="region of interest" description="Disordered" evidence="1">
    <location>
        <begin position="588"/>
        <end position="640"/>
    </location>
</feature>
<feature type="compositionally biased region" description="Low complexity" evidence="1">
    <location>
        <begin position="411"/>
        <end position="421"/>
    </location>
</feature>
<dbReference type="GO" id="GO:0042981">
    <property type="term" value="P:regulation of apoptotic process"/>
    <property type="evidence" value="ECO:0007669"/>
    <property type="project" value="InterPro"/>
</dbReference>
<evidence type="ECO:0000256" key="1">
    <source>
        <dbReference type="SAM" id="MobiDB-lite"/>
    </source>
</evidence>
<feature type="region of interest" description="Disordered" evidence="1">
    <location>
        <begin position="375"/>
        <end position="421"/>
    </location>
</feature>
<feature type="compositionally biased region" description="Basic and acidic residues" evidence="1">
    <location>
        <begin position="542"/>
        <end position="551"/>
    </location>
</feature>
<evidence type="ECO:0000313" key="2">
    <source>
        <dbReference type="Proteomes" id="UP001652626"/>
    </source>
</evidence>
<feature type="compositionally biased region" description="Basic and acidic residues" evidence="1">
    <location>
        <begin position="345"/>
        <end position="356"/>
    </location>
</feature>
<keyword evidence="2" id="KW-1185">Reference proteome</keyword>
<dbReference type="InterPro" id="IPR038991">
    <property type="entry name" value="CAAP1"/>
</dbReference>
<dbReference type="Pfam" id="PF15335">
    <property type="entry name" value="CAAP1"/>
    <property type="match status" value="1"/>
</dbReference>
<dbReference type="AlphaFoldDB" id="A0A8B8IY08"/>
<feature type="compositionally biased region" description="Basic and acidic residues" evidence="1">
    <location>
        <begin position="394"/>
        <end position="410"/>
    </location>
</feature>
<proteinExistence type="predicted"/>
<feature type="region of interest" description="Disordered" evidence="1">
    <location>
        <begin position="185"/>
        <end position="244"/>
    </location>
</feature>
<dbReference type="OrthoDB" id="10064012at2759"/>